<evidence type="ECO:0000313" key="2">
    <source>
        <dbReference type="EMBL" id="MFC3452316.1"/>
    </source>
</evidence>
<reference evidence="3" key="1">
    <citation type="journal article" date="2019" name="Int. J. Syst. Evol. Microbiol.">
        <title>The Global Catalogue of Microorganisms (GCM) 10K type strain sequencing project: providing services to taxonomists for standard genome sequencing and annotation.</title>
        <authorList>
            <consortium name="The Broad Institute Genomics Platform"/>
            <consortium name="The Broad Institute Genome Sequencing Center for Infectious Disease"/>
            <person name="Wu L."/>
            <person name="Ma J."/>
        </authorList>
    </citation>
    <scope>NUCLEOTIDE SEQUENCE [LARGE SCALE GENOMIC DNA]</scope>
    <source>
        <strain evidence="3">CGMCC 4.7676</strain>
    </source>
</reference>
<name>A0ABV7P1G1_9PSEU</name>
<comment type="caution">
    <text evidence="2">The sequence shown here is derived from an EMBL/GenBank/DDBJ whole genome shotgun (WGS) entry which is preliminary data.</text>
</comment>
<dbReference type="PROSITE" id="PS51257">
    <property type="entry name" value="PROKAR_LIPOPROTEIN"/>
    <property type="match status" value="1"/>
</dbReference>
<evidence type="ECO:0008006" key="4">
    <source>
        <dbReference type="Google" id="ProtNLM"/>
    </source>
</evidence>
<organism evidence="2 3">
    <name type="scientific">Amycolatopsis speibonae</name>
    <dbReference type="NCBI Taxonomy" id="1450224"/>
    <lineage>
        <taxon>Bacteria</taxon>
        <taxon>Bacillati</taxon>
        <taxon>Actinomycetota</taxon>
        <taxon>Actinomycetes</taxon>
        <taxon>Pseudonocardiales</taxon>
        <taxon>Pseudonocardiaceae</taxon>
        <taxon>Amycolatopsis</taxon>
    </lineage>
</organism>
<evidence type="ECO:0000256" key="1">
    <source>
        <dbReference type="SAM" id="SignalP"/>
    </source>
</evidence>
<protein>
    <recommendedName>
        <fullName evidence="4">Secreted protein/lipoprotein</fullName>
    </recommendedName>
</protein>
<dbReference type="Proteomes" id="UP001595645">
    <property type="component" value="Unassembled WGS sequence"/>
</dbReference>
<keyword evidence="1" id="KW-0732">Signal</keyword>
<feature type="signal peptide" evidence="1">
    <location>
        <begin position="1"/>
        <end position="20"/>
    </location>
</feature>
<gene>
    <name evidence="2" type="ORF">ACFOSH_23010</name>
</gene>
<sequence>MRPKILLCLGLVLVAAAACAETKADPMTPRHRQVKQDYLAYWDAMLRANAVSDPDSPALGERTAGRQLALVRTALTRARETGIVAKGKVGHDLREISVDRARASVVDCVTIKDWIQYDAKTDTVKADQLFARPNQLVRYTLAPRGNGWLVTDYQDMGTC</sequence>
<accession>A0ABV7P1G1</accession>
<keyword evidence="3" id="KW-1185">Reference proteome</keyword>
<feature type="chain" id="PRO_5046320054" description="Secreted protein/lipoprotein" evidence="1">
    <location>
        <begin position="21"/>
        <end position="159"/>
    </location>
</feature>
<dbReference type="RefSeq" id="WP_378241102.1">
    <property type="nucleotide sequence ID" value="NZ_JBHRWK010000035.1"/>
</dbReference>
<evidence type="ECO:0000313" key="3">
    <source>
        <dbReference type="Proteomes" id="UP001595645"/>
    </source>
</evidence>
<dbReference type="EMBL" id="JBHRWK010000035">
    <property type="protein sequence ID" value="MFC3452316.1"/>
    <property type="molecule type" value="Genomic_DNA"/>
</dbReference>
<proteinExistence type="predicted"/>